<dbReference type="SMART" id="SM00382">
    <property type="entry name" value="AAA"/>
    <property type="match status" value="1"/>
</dbReference>
<comment type="subcellular location">
    <subcellularLocation>
        <location evidence="5">Cytoplasm</location>
    </subcellularLocation>
</comment>
<evidence type="ECO:0000256" key="3">
    <source>
        <dbReference type="ARBA" id="ARBA00022840"/>
    </source>
</evidence>
<feature type="compositionally biased region" description="Acidic residues" evidence="6">
    <location>
        <begin position="163"/>
        <end position="176"/>
    </location>
</feature>
<comment type="subunit">
    <text evidence="5">A double ring-shaped homohexamer of HslV is capped on each side by a ring-shaped HslU homohexamer. The assembly of the HslU/HslV complex is dependent on binding of ATP.</text>
</comment>
<keyword evidence="10" id="KW-1185">Reference proteome</keyword>
<dbReference type="SUPFAM" id="SSF52540">
    <property type="entry name" value="P-loop containing nucleoside triphosphate hydrolases"/>
    <property type="match status" value="1"/>
</dbReference>
<gene>
    <name evidence="5 9" type="primary">hslU</name>
    <name evidence="9" type="ORF">L2W38_01955</name>
</gene>
<proteinExistence type="inferred from homology"/>
<comment type="function">
    <text evidence="5">ATPase subunit of a proteasome-like degradation complex; this subunit has chaperone activity. The binding of ATP and its subsequent hydrolysis by HslU are essential for unfolding of protein substrates subsequently hydrolyzed by HslV. HslU recognizes the N-terminal part of its protein substrates and unfolds these before they are guided to HslV for hydrolysis.</text>
</comment>
<dbReference type="InterPro" id="IPR019489">
    <property type="entry name" value="Clp_ATPase_C"/>
</dbReference>
<dbReference type="PANTHER" id="PTHR48102">
    <property type="entry name" value="ATP-DEPENDENT CLP PROTEASE ATP-BINDING SUBUNIT CLPX-LIKE, MITOCHONDRIAL-RELATED"/>
    <property type="match status" value="1"/>
</dbReference>
<keyword evidence="9" id="KW-0645">Protease</keyword>
<dbReference type="GO" id="GO:0008233">
    <property type="term" value="F:peptidase activity"/>
    <property type="evidence" value="ECO:0007669"/>
    <property type="project" value="UniProtKB-KW"/>
</dbReference>
<evidence type="ECO:0000256" key="5">
    <source>
        <dbReference type="HAMAP-Rule" id="MF_00249"/>
    </source>
</evidence>
<feature type="domain" description="AAA+ ATPase" evidence="7">
    <location>
        <begin position="54"/>
        <end position="367"/>
    </location>
</feature>
<dbReference type="InterPro" id="IPR050052">
    <property type="entry name" value="ATP-dep_Clp_protease_ClpX"/>
</dbReference>
<dbReference type="EMBL" id="JAKGUD010000002">
    <property type="protein sequence ID" value="MCF4141582.1"/>
    <property type="molecule type" value="Genomic_DNA"/>
</dbReference>
<dbReference type="Gene3D" id="1.10.8.60">
    <property type="match status" value="1"/>
</dbReference>
<dbReference type="RefSeq" id="WP_236098071.1">
    <property type="nucleotide sequence ID" value="NZ_JAKGUD010000002.1"/>
</dbReference>
<dbReference type="InterPro" id="IPR003959">
    <property type="entry name" value="ATPase_AAA_core"/>
</dbReference>
<keyword evidence="4 5" id="KW-0143">Chaperone</keyword>
<evidence type="ECO:0000256" key="6">
    <source>
        <dbReference type="SAM" id="MobiDB-lite"/>
    </source>
</evidence>
<dbReference type="NCBIfam" id="NF003544">
    <property type="entry name" value="PRK05201.1"/>
    <property type="match status" value="1"/>
</dbReference>
<organism evidence="9 10">
    <name type="scientific">Dethiosulfovibrio marinus</name>
    <dbReference type="NCBI Taxonomy" id="133532"/>
    <lineage>
        <taxon>Bacteria</taxon>
        <taxon>Thermotogati</taxon>
        <taxon>Synergistota</taxon>
        <taxon>Synergistia</taxon>
        <taxon>Synergistales</taxon>
        <taxon>Dethiosulfovibrionaceae</taxon>
        <taxon>Dethiosulfovibrio</taxon>
    </lineage>
</organism>
<protein>
    <recommendedName>
        <fullName evidence="5">ATP-dependent protease ATPase subunit HslU</fullName>
    </recommendedName>
    <alternativeName>
        <fullName evidence="5">Unfoldase HslU</fullName>
    </alternativeName>
</protein>
<keyword evidence="5" id="KW-0963">Cytoplasm</keyword>
<dbReference type="InterPro" id="IPR027417">
    <property type="entry name" value="P-loop_NTPase"/>
</dbReference>
<evidence type="ECO:0000259" key="7">
    <source>
        <dbReference type="SMART" id="SM00382"/>
    </source>
</evidence>
<dbReference type="Gene3D" id="3.40.50.300">
    <property type="entry name" value="P-loop containing nucleotide triphosphate hydrolases"/>
    <property type="match status" value="2"/>
</dbReference>
<feature type="binding site" evidence="5">
    <location>
        <position position="23"/>
    </location>
    <ligand>
        <name>ATP</name>
        <dbReference type="ChEBI" id="CHEBI:30616"/>
    </ligand>
</feature>
<dbReference type="Proteomes" id="UP001200430">
    <property type="component" value="Unassembled WGS sequence"/>
</dbReference>
<accession>A0ABS9EK49</accession>
<feature type="binding site" evidence="5">
    <location>
        <position position="352"/>
    </location>
    <ligand>
        <name>ATP</name>
        <dbReference type="ChEBI" id="CHEBI:30616"/>
    </ligand>
</feature>
<dbReference type="PANTHER" id="PTHR48102:SF3">
    <property type="entry name" value="ATP-DEPENDENT PROTEASE ATPASE SUBUNIT HSLU"/>
    <property type="match status" value="1"/>
</dbReference>
<evidence type="ECO:0000313" key="10">
    <source>
        <dbReference type="Proteomes" id="UP001200430"/>
    </source>
</evidence>
<name>A0ABS9EK49_9BACT</name>
<dbReference type="NCBIfam" id="TIGR00390">
    <property type="entry name" value="hslU"/>
    <property type="match status" value="1"/>
</dbReference>
<evidence type="ECO:0000313" key="9">
    <source>
        <dbReference type="EMBL" id="MCF4141582.1"/>
    </source>
</evidence>
<comment type="caution">
    <text evidence="9">The sequence shown here is derived from an EMBL/GenBank/DDBJ whole genome shotgun (WGS) entry which is preliminary data.</text>
</comment>
<evidence type="ECO:0000256" key="4">
    <source>
        <dbReference type="ARBA" id="ARBA00023186"/>
    </source>
</evidence>
<feature type="binding site" evidence="5">
    <location>
        <position position="286"/>
    </location>
    <ligand>
        <name>ATP</name>
        <dbReference type="ChEBI" id="CHEBI:30616"/>
    </ligand>
</feature>
<evidence type="ECO:0000256" key="2">
    <source>
        <dbReference type="ARBA" id="ARBA00022741"/>
    </source>
</evidence>
<dbReference type="Pfam" id="PF00004">
    <property type="entry name" value="AAA"/>
    <property type="match status" value="1"/>
</dbReference>
<dbReference type="InterPro" id="IPR003593">
    <property type="entry name" value="AAA+_ATPase"/>
</dbReference>
<evidence type="ECO:0000256" key="1">
    <source>
        <dbReference type="ARBA" id="ARBA00009771"/>
    </source>
</evidence>
<dbReference type="InterPro" id="IPR004491">
    <property type="entry name" value="HslU"/>
</dbReference>
<keyword evidence="2 5" id="KW-0547">Nucleotide-binding</keyword>
<dbReference type="GO" id="GO:0006508">
    <property type="term" value="P:proteolysis"/>
    <property type="evidence" value="ECO:0007669"/>
    <property type="project" value="UniProtKB-KW"/>
</dbReference>
<evidence type="ECO:0000259" key="8">
    <source>
        <dbReference type="SMART" id="SM01086"/>
    </source>
</evidence>
<dbReference type="Pfam" id="PF07724">
    <property type="entry name" value="AAA_2"/>
    <property type="match status" value="1"/>
</dbReference>
<keyword evidence="9" id="KW-0378">Hydrolase</keyword>
<dbReference type="Gene3D" id="1.10.8.10">
    <property type="entry name" value="DNA helicase RuvA subunit, C-terminal domain"/>
    <property type="match status" value="1"/>
</dbReference>
<keyword evidence="3 5" id="KW-0067">ATP-binding</keyword>
<feature type="binding site" evidence="5">
    <location>
        <begin position="65"/>
        <end position="70"/>
    </location>
    <ligand>
        <name>ATP</name>
        <dbReference type="ChEBI" id="CHEBI:30616"/>
    </ligand>
</feature>
<reference evidence="9 10" key="1">
    <citation type="submission" date="2022-01" db="EMBL/GenBank/DDBJ databases">
        <title>Dethiosulfovibrio faecalis sp. nov., a novel proteolytic, non-sulfur-reducing bacterium isolated from a marine aquaculture solid waste bioreactor.</title>
        <authorList>
            <person name="Grabowski S."/>
            <person name="Apolinario E."/>
            <person name="Schneider N."/>
            <person name="Marshall C.W."/>
            <person name="Sowers K.R."/>
        </authorList>
    </citation>
    <scope>NUCLEOTIDE SEQUENCE [LARGE SCALE GENOMIC DNA]</scope>
    <source>
        <strain evidence="9 10">DSM 12537</strain>
    </source>
</reference>
<sequence>MFVEDGSTLVPSAIVSYLDRYIVGQDKAKRAVAIALRNRFRRRMLDPELAKEVAPKNILMVGPTGVGKTEIARRLAELVNAPFVKVEATKFTEVGYVGRDVESMVRDLVETAIQMVKKRMLEDVQTPAMEKARDRVVDFLVPGKKSRSGGMPTFMSVIKGMSGEDDSQEEEQETPEEDRMRQSTRSKLLDLLVQGKLDDREVEIEIQESAQMGIPIMGGAGMDEMGINLGEMLGGLMPKKKKRKTMKVKDALRVLQNEEAEKLIDVEAATRMGMEKAQEEGIIFVDEIDKIVSRGSGGGGHDVSRDGVQRDLLPVVEGCTVQTKHGQVSTDHVLFIAAGAFHQSKPSDLVPELQGRFPIRVELEALDKTQLARILTEPKHSLIEQYEALLKTEEVSLVFEDEGVREIASLAERMNLEMENIGARRLHTMVEQLLEDISFEAPERKGETFTVDGSFVKDRLEPLVKDSDVRRYLL</sequence>
<comment type="similarity">
    <text evidence="1 5">Belongs to the ClpX chaperone family. HslU subfamily.</text>
</comment>
<dbReference type="SMART" id="SM01086">
    <property type="entry name" value="ClpB_D2-small"/>
    <property type="match status" value="1"/>
</dbReference>
<feature type="region of interest" description="Disordered" evidence="6">
    <location>
        <begin position="151"/>
        <end position="185"/>
    </location>
</feature>
<feature type="binding site" evidence="5">
    <location>
        <position position="424"/>
    </location>
    <ligand>
        <name>ATP</name>
        <dbReference type="ChEBI" id="CHEBI:30616"/>
    </ligand>
</feature>
<dbReference type="HAMAP" id="MF_00249">
    <property type="entry name" value="HslU"/>
    <property type="match status" value="1"/>
</dbReference>
<feature type="domain" description="Clp ATPase C-terminal" evidence="8">
    <location>
        <begin position="366"/>
        <end position="462"/>
    </location>
</feature>